<keyword evidence="3" id="KW-1185">Reference proteome</keyword>
<protein>
    <submittedName>
        <fullName evidence="2">Uncharacterized protein</fullName>
    </submittedName>
</protein>
<keyword evidence="1" id="KW-0472">Membrane</keyword>
<dbReference type="AlphaFoldDB" id="A0A2N9B2I6"/>
<evidence type="ECO:0000313" key="2">
    <source>
        <dbReference type="EMBL" id="SOR77548.1"/>
    </source>
</evidence>
<evidence type="ECO:0000256" key="1">
    <source>
        <dbReference type="SAM" id="Phobius"/>
    </source>
</evidence>
<sequence length="125" mass="12800">MNRLRWGVALSGWMALAATALPAGTPLRVATTSAFLLVGPGLAATLLVRRKSGVESGHGNGLEFAVLTVALSLALSTLVAEILFLTKASASTRALLILAVLTSVLALTPAPPRAKQATRRSSGGR</sequence>
<evidence type="ECO:0000313" key="3">
    <source>
        <dbReference type="Proteomes" id="UP000235464"/>
    </source>
</evidence>
<feature type="transmembrane region" description="Helical" evidence="1">
    <location>
        <begin position="61"/>
        <end position="84"/>
    </location>
</feature>
<dbReference type="RefSeq" id="WP_010044763.1">
    <property type="nucleotide sequence ID" value="NZ_LT962942.1"/>
</dbReference>
<organism evidence="2 3">
    <name type="scientific">Streptomyces chartreusis NRRL 3882</name>
    <dbReference type="NCBI Taxonomy" id="1079985"/>
    <lineage>
        <taxon>Bacteria</taxon>
        <taxon>Bacillati</taxon>
        <taxon>Actinomycetota</taxon>
        <taxon>Actinomycetes</taxon>
        <taxon>Kitasatosporales</taxon>
        <taxon>Streptomycetaceae</taxon>
        <taxon>Streptomyces</taxon>
    </lineage>
</organism>
<accession>A0A2N9B2I6</accession>
<feature type="transmembrane region" description="Helical" evidence="1">
    <location>
        <begin position="32"/>
        <end position="49"/>
    </location>
</feature>
<reference evidence="3" key="1">
    <citation type="submission" date="2017-11" db="EMBL/GenBank/DDBJ databases">
        <authorList>
            <person name="Wibberg D."/>
        </authorList>
    </citation>
    <scope>NUCLEOTIDE SEQUENCE [LARGE SCALE GENOMIC DNA]</scope>
</reference>
<dbReference type="EMBL" id="LT963352">
    <property type="protein sequence ID" value="SOR77548.1"/>
    <property type="molecule type" value="Genomic_DNA"/>
</dbReference>
<keyword evidence="1" id="KW-1133">Transmembrane helix</keyword>
<proteinExistence type="predicted"/>
<keyword evidence="1" id="KW-0812">Transmembrane</keyword>
<name>A0A2N9B2I6_STRCX</name>
<gene>
    <name evidence="2" type="ORF">SCNRRL3882_1020</name>
</gene>
<dbReference type="Proteomes" id="UP000235464">
    <property type="component" value="Chromosome I"/>
</dbReference>
<feature type="transmembrane region" description="Helical" evidence="1">
    <location>
        <begin position="90"/>
        <end position="110"/>
    </location>
</feature>